<dbReference type="Proteomes" id="UP000622547">
    <property type="component" value="Unassembled WGS sequence"/>
</dbReference>
<organism evidence="3 4">
    <name type="scientific">Planotetraspora phitsanulokensis</name>
    <dbReference type="NCBI Taxonomy" id="575192"/>
    <lineage>
        <taxon>Bacteria</taxon>
        <taxon>Bacillati</taxon>
        <taxon>Actinomycetota</taxon>
        <taxon>Actinomycetes</taxon>
        <taxon>Streptosporangiales</taxon>
        <taxon>Streptosporangiaceae</taxon>
        <taxon>Planotetraspora</taxon>
    </lineage>
</organism>
<evidence type="ECO:0008006" key="5">
    <source>
        <dbReference type="Google" id="ProtNLM"/>
    </source>
</evidence>
<proteinExistence type="predicted"/>
<keyword evidence="2" id="KW-0732">Signal</keyword>
<evidence type="ECO:0000256" key="2">
    <source>
        <dbReference type="SAM" id="SignalP"/>
    </source>
</evidence>
<feature type="compositionally biased region" description="Polar residues" evidence="1">
    <location>
        <begin position="96"/>
        <end position="108"/>
    </location>
</feature>
<comment type="caution">
    <text evidence="3">The sequence shown here is derived from an EMBL/GenBank/DDBJ whole genome shotgun (WGS) entry which is preliminary data.</text>
</comment>
<feature type="signal peptide" evidence="2">
    <location>
        <begin position="1"/>
        <end position="35"/>
    </location>
</feature>
<feature type="chain" id="PRO_5035253718" description="Secreted protein" evidence="2">
    <location>
        <begin position="36"/>
        <end position="137"/>
    </location>
</feature>
<keyword evidence="4" id="KW-1185">Reference proteome</keyword>
<protein>
    <recommendedName>
        <fullName evidence="5">Secreted protein</fullName>
    </recommendedName>
</protein>
<name>A0A8J3XG91_9ACTN</name>
<dbReference type="AlphaFoldDB" id="A0A8J3XG91"/>
<evidence type="ECO:0000313" key="3">
    <source>
        <dbReference type="EMBL" id="GII38841.1"/>
    </source>
</evidence>
<reference evidence="3 4" key="1">
    <citation type="submission" date="2021-01" db="EMBL/GenBank/DDBJ databases">
        <title>Whole genome shotgun sequence of Planotetraspora phitsanulokensis NBRC 104273.</title>
        <authorList>
            <person name="Komaki H."/>
            <person name="Tamura T."/>
        </authorList>
    </citation>
    <scope>NUCLEOTIDE SEQUENCE [LARGE SCALE GENOMIC DNA]</scope>
    <source>
        <strain evidence="3 4">NBRC 104273</strain>
    </source>
</reference>
<dbReference type="EMBL" id="BOOP01000018">
    <property type="protein sequence ID" value="GII38841.1"/>
    <property type="molecule type" value="Genomic_DNA"/>
</dbReference>
<gene>
    <name evidence="3" type="ORF">Pph01_38440</name>
</gene>
<sequence length="137" mass="14931">MLKPCKPLGVLAISTLLITGAIALASAITTTSAGAATEDVTGSAFRHDALLSNSNPGPTRNKNRNNNRHKQRQHEHQHGHQRQHLLRDFTHVVTPFQKTDNQSNPVQKQDTESKAKAAYPPAPARPAPFVTPHKIPT</sequence>
<evidence type="ECO:0000256" key="1">
    <source>
        <dbReference type="SAM" id="MobiDB-lite"/>
    </source>
</evidence>
<feature type="compositionally biased region" description="Basic residues" evidence="1">
    <location>
        <begin position="61"/>
        <end position="84"/>
    </location>
</feature>
<feature type="compositionally biased region" description="Low complexity" evidence="1">
    <location>
        <begin position="127"/>
        <end position="137"/>
    </location>
</feature>
<accession>A0A8J3XG91</accession>
<evidence type="ECO:0000313" key="4">
    <source>
        <dbReference type="Proteomes" id="UP000622547"/>
    </source>
</evidence>
<feature type="region of interest" description="Disordered" evidence="1">
    <location>
        <begin position="48"/>
        <end position="137"/>
    </location>
</feature>